<feature type="transmembrane region" description="Helical" evidence="7">
    <location>
        <begin position="12"/>
        <end position="38"/>
    </location>
</feature>
<proteinExistence type="predicted"/>
<keyword evidence="3" id="KW-0997">Cell inner membrane</keyword>
<keyword evidence="4 7" id="KW-0812">Transmembrane</keyword>
<dbReference type="EMBL" id="CP010802">
    <property type="protein sequence ID" value="ALC15204.1"/>
    <property type="molecule type" value="Genomic_DNA"/>
</dbReference>
<feature type="transmembrane region" description="Helical" evidence="7">
    <location>
        <begin position="288"/>
        <end position="310"/>
    </location>
</feature>
<dbReference type="NCBIfam" id="TIGR00786">
    <property type="entry name" value="dctM"/>
    <property type="match status" value="1"/>
</dbReference>
<keyword evidence="2" id="KW-1003">Cell membrane</keyword>
<gene>
    <name evidence="9" type="ORF">DSOUD_0409</name>
</gene>
<keyword evidence="10" id="KW-1185">Reference proteome</keyword>
<evidence type="ECO:0000256" key="3">
    <source>
        <dbReference type="ARBA" id="ARBA00022519"/>
    </source>
</evidence>
<reference evidence="9 10" key="1">
    <citation type="submission" date="2015-07" db="EMBL/GenBank/DDBJ databases">
        <title>Isolation and Genomic Characterization of a Novel Halophilic Metal-Reducing Deltaproteobacterium from the Deep Subsurface.</title>
        <authorList>
            <person name="Badalamenti J.P."/>
            <person name="Summers Z.M."/>
            <person name="Gralnick J.A."/>
            <person name="Bond D.R."/>
        </authorList>
    </citation>
    <scope>NUCLEOTIDE SEQUENCE [LARGE SCALE GENOMIC DNA]</scope>
    <source>
        <strain evidence="9 10">WTL</strain>
    </source>
</reference>
<evidence type="ECO:0000256" key="5">
    <source>
        <dbReference type="ARBA" id="ARBA00022989"/>
    </source>
</evidence>
<evidence type="ECO:0000256" key="4">
    <source>
        <dbReference type="ARBA" id="ARBA00022692"/>
    </source>
</evidence>
<protein>
    <submittedName>
        <fullName evidence="9">TRAP transporter, DctM subunit</fullName>
    </submittedName>
</protein>
<dbReference type="Pfam" id="PF06808">
    <property type="entry name" value="DctM"/>
    <property type="match status" value="1"/>
</dbReference>
<dbReference type="GO" id="GO:0005886">
    <property type="term" value="C:plasma membrane"/>
    <property type="evidence" value="ECO:0007669"/>
    <property type="project" value="UniProtKB-SubCell"/>
</dbReference>
<dbReference type="PIRSF" id="PIRSF006066">
    <property type="entry name" value="HI0050"/>
    <property type="match status" value="1"/>
</dbReference>
<keyword evidence="5 7" id="KW-1133">Transmembrane helix</keyword>
<dbReference type="PANTHER" id="PTHR33362:SF7">
    <property type="entry name" value="SLL1103 PROTEIN"/>
    <property type="match status" value="1"/>
</dbReference>
<feature type="transmembrane region" description="Helical" evidence="7">
    <location>
        <begin position="182"/>
        <end position="202"/>
    </location>
</feature>
<dbReference type="Proteomes" id="UP000057158">
    <property type="component" value="Chromosome"/>
</dbReference>
<feature type="transmembrane region" description="Helical" evidence="7">
    <location>
        <begin position="147"/>
        <end position="170"/>
    </location>
</feature>
<dbReference type="PANTHER" id="PTHR33362">
    <property type="entry name" value="SIALIC ACID TRAP TRANSPORTER PERMEASE PROTEIN SIAT-RELATED"/>
    <property type="match status" value="1"/>
</dbReference>
<feature type="transmembrane region" description="Helical" evidence="7">
    <location>
        <begin position="234"/>
        <end position="252"/>
    </location>
</feature>
<dbReference type="AlphaFoldDB" id="A0A0M4CUJ6"/>
<dbReference type="OrthoDB" id="9790209at2"/>
<feature type="transmembrane region" description="Helical" evidence="7">
    <location>
        <begin position="330"/>
        <end position="360"/>
    </location>
</feature>
<evidence type="ECO:0000256" key="1">
    <source>
        <dbReference type="ARBA" id="ARBA00004429"/>
    </source>
</evidence>
<accession>A0A0M4CUJ6</accession>
<dbReference type="KEGG" id="des:DSOUD_0409"/>
<evidence type="ECO:0000259" key="8">
    <source>
        <dbReference type="Pfam" id="PF06808"/>
    </source>
</evidence>
<feature type="transmembrane region" description="Helical" evidence="7">
    <location>
        <begin position="372"/>
        <end position="398"/>
    </location>
</feature>
<feature type="transmembrane region" description="Helical" evidence="7">
    <location>
        <begin position="58"/>
        <end position="77"/>
    </location>
</feature>
<dbReference type="PATRIC" id="fig|1603606.3.peg.444"/>
<feature type="domain" description="TRAP C4-dicarboxylate transport system permease DctM subunit" evidence="8">
    <location>
        <begin position="12"/>
        <end position="435"/>
    </location>
</feature>
<dbReference type="STRING" id="1603606.DSOUD_0409"/>
<feature type="transmembrane region" description="Helical" evidence="7">
    <location>
        <begin position="118"/>
        <end position="135"/>
    </location>
</feature>
<organism evidence="9 10">
    <name type="scientific">Desulfuromonas soudanensis</name>
    <dbReference type="NCBI Taxonomy" id="1603606"/>
    <lineage>
        <taxon>Bacteria</taxon>
        <taxon>Pseudomonadati</taxon>
        <taxon>Thermodesulfobacteriota</taxon>
        <taxon>Desulfuromonadia</taxon>
        <taxon>Desulfuromonadales</taxon>
        <taxon>Desulfuromonadaceae</taxon>
        <taxon>Desulfuromonas</taxon>
    </lineage>
</organism>
<evidence type="ECO:0000313" key="10">
    <source>
        <dbReference type="Proteomes" id="UP000057158"/>
    </source>
</evidence>
<dbReference type="InterPro" id="IPR004681">
    <property type="entry name" value="TRAP_DctM"/>
</dbReference>
<evidence type="ECO:0000256" key="2">
    <source>
        <dbReference type="ARBA" id="ARBA00022475"/>
    </source>
</evidence>
<feature type="transmembrane region" description="Helical" evidence="7">
    <location>
        <begin position="418"/>
        <end position="444"/>
    </location>
</feature>
<sequence length="447" mass="47245">MTPEILTILMFLTLVASIAMGHPLAITLAAVATIFGLIDYGFNVPALLDLFVNNAWGIFLNYTLVAVPLFIFMAQVLDRSKVSEGLFDALYIVLGGLRGGLGIAVVVVSTVFAATTGIIGASVVAMGLMAGPALLRRGYDRSLSAGIICSSGTLGILIPPSIMLVVYGGLTGMKETSVGNLFAAAILPGLFLSGLYLLYVAVRCGINPKLGPPIPLEERTFSAAQKITMTMKNFVPPFGLILIVMGTILAGVATPTEAAALGCVGALILAAFSRKLNWDVITQASLSTARTTAMIMALFIGGKLFSVVFLSMGGGDVVADTLLGMDVSPYVVLAIMMAVVFFLGMFIDWAAILLVVVPIFTPIAMDLNFDPLWFAMLICINLQTSFLTPPFGYALFYFKGVAPPEYTMGDIYRGIVPFVGIQLAGLAVMVVFPEIVTWLPGVFFGGN</sequence>
<dbReference type="InterPro" id="IPR010656">
    <property type="entry name" value="DctM"/>
</dbReference>
<dbReference type="GO" id="GO:0022857">
    <property type="term" value="F:transmembrane transporter activity"/>
    <property type="evidence" value="ECO:0007669"/>
    <property type="project" value="TreeGrafter"/>
</dbReference>
<feature type="transmembrane region" description="Helical" evidence="7">
    <location>
        <begin position="89"/>
        <end position="112"/>
    </location>
</feature>
<evidence type="ECO:0000313" key="9">
    <source>
        <dbReference type="EMBL" id="ALC15204.1"/>
    </source>
</evidence>
<dbReference type="RefSeq" id="WP_053549431.1">
    <property type="nucleotide sequence ID" value="NZ_CP010802.1"/>
</dbReference>
<name>A0A0M4CUJ6_9BACT</name>
<keyword evidence="6 7" id="KW-0472">Membrane</keyword>
<evidence type="ECO:0000256" key="6">
    <source>
        <dbReference type="ARBA" id="ARBA00023136"/>
    </source>
</evidence>
<evidence type="ECO:0000256" key="7">
    <source>
        <dbReference type="SAM" id="Phobius"/>
    </source>
</evidence>
<comment type="subcellular location">
    <subcellularLocation>
        <location evidence="1">Cell inner membrane</location>
        <topology evidence="1">Multi-pass membrane protein</topology>
    </subcellularLocation>
</comment>